<proteinExistence type="predicted"/>
<accession>A0A0R1WPX6</accession>
<dbReference type="EMBL" id="AZGD01000037">
    <property type="protein sequence ID" value="KRM19681.1"/>
    <property type="molecule type" value="Genomic_DNA"/>
</dbReference>
<dbReference type="eggNOG" id="COG3152">
    <property type="taxonomic scope" value="Bacteria"/>
</dbReference>
<feature type="transmembrane region" description="Helical" evidence="1">
    <location>
        <begin position="214"/>
        <end position="236"/>
    </location>
</feature>
<dbReference type="OrthoDB" id="2322628at2"/>
<comment type="caution">
    <text evidence="2">The sequence shown here is derived from an EMBL/GenBank/DDBJ whole genome shotgun (WGS) entry which is preliminary data.</text>
</comment>
<dbReference type="STRING" id="1423755.FC40_GL001532"/>
<evidence type="ECO:0000256" key="1">
    <source>
        <dbReference type="SAM" id="Phobius"/>
    </source>
</evidence>
<dbReference type="GO" id="GO:0005886">
    <property type="term" value="C:plasma membrane"/>
    <property type="evidence" value="ECO:0007669"/>
    <property type="project" value="TreeGrafter"/>
</dbReference>
<feature type="transmembrane region" description="Helical" evidence="1">
    <location>
        <begin position="143"/>
        <end position="161"/>
    </location>
</feature>
<dbReference type="PATRIC" id="fig|1423755.3.peg.1621"/>
<name>A0A0R1WPX6_9LACO</name>
<evidence type="ECO:0000313" key="2">
    <source>
        <dbReference type="EMBL" id="KRM19681.1"/>
    </source>
</evidence>
<organism evidence="2 3">
    <name type="scientific">Ligilactobacillus hayakitensis DSM 18933 = JCM 14209</name>
    <dbReference type="NCBI Taxonomy" id="1423755"/>
    <lineage>
        <taxon>Bacteria</taxon>
        <taxon>Bacillati</taxon>
        <taxon>Bacillota</taxon>
        <taxon>Bacilli</taxon>
        <taxon>Lactobacillales</taxon>
        <taxon>Lactobacillaceae</taxon>
        <taxon>Ligilactobacillus</taxon>
    </lineage>
</organism>
<reference evidence="2 3" key="1">
    <citation type="journal article" date="2015" name="Genome Announc.">
        <title>Expanding the biotechnology potential of lactobacilli through comparative genomics of 213 strains and associated genera.</title>
        <authorList>
            <person name="Sun Z."/>
            <person name="Harris H.M."/>
            <person name="McCann A."/>
            <person name="Guo C."/>
            <person name="Argimon S."/>
            <person name="Zhang W."/>
            <person name="Yang X."/>
            <person name="Jeffery I.B."/>
            <person name="Cooney J.C."/>
            <person name="Kagawa T.F."/>
            <person name="Liu W."/>
            <person name="Song Y."/>
            <person name="Salvetti E."/>
            <person name="Wrobel A."/>
            <person name="Rasinkangas P."/>
            <person name="Parkhill J."/>
            <person name="Rea M.C."/>
            <person name="O'Sullivan O."/>
            <person name="Ritari J."/>
            <person name="Douillard F.P."/>
            <person name="Paul Ross R."/>
            <person name="Yang R."/>
            <person name="Briner A.E."/>
            <person name="Felis G.E."/>
            <person name="de Vos W.M."/>
            <person name="Barrangou R."/>
            <person name="Klaenhammer T.R."/>
            <person name="Caufield P.W."/>
            <person name="Cui Y."/>
            <person name="Zhang H."/>
            <person name="O'Toole P.W."/>
        </authorList>
    </citation>
    <scope>NUCLEOTIDE SEQUENCE [LARGE SCALE GENOMIC DNA]</scope>
    <source>
        <strain evidence="2 3">DSM 18933</strain>
    </source>
</reference>
<dbReference type="PANTHER" id="PTHR34980">
    <property type="entry name" value="INNER MEMBRANE PROTEIN-RELATED-RELATED"/>
    <property type="match status" value="1"/>
</dbReference>
<sequence>MYCQRCGRELKENHPCPLCGIVKPTSDETKKCKKCQLPIPVNANYCVHCGADQAILNDNFQTQPAENNSEKNMGKPLDQMTQAEFQKLTAEIDQKIKNGEISSNLIVINTRLNETPIPTLSGSVRLIIKDIFKVNKAMGRANFFLGYIGVSLITLFFLLLIQKIFNQPMMALMQEAYLIKHPMLAVILLLLLLWYVITTLTATIRRYHDAGISGWWIILRFIPMFGEFFSLLLAFLPQSPKRKYDFKGKIDSDKNK</sequence>
<evidence type="ECO:0000313" key="3">
    <source>
        <dbReference type="Proteomes" id="UP000051054"/>
    </source>
</evidence>
<dbReference type="PANTHER" id="PTHR34980:SF2">
    <property type="entry name" value="INNER MEMBRANE PROTEIN YHAH-RELATED"/>
    <property type="match status" value="1"/>
</dbReference>
<keyword evidence="1" id="KW-1133">Transmembrane helix</keyword>
<dbReference type="Proteomes" id="UP000051054">
    <property type="component" value="Unassembled WGS sequence"/>
</dbReference>
<keyword evidence="1" id="KW-0812">Transmembrane</keyword>
<dbReference type="Pfam" id="PF05656">
    <property type="entry name" value="DUF805"/>
    <property type="match status" value="1"/>
</dbReference>
<keyword evidence="3" id="KW-1185">Reference proteome</keyword>
<dbReference type="RefSeq" id="WP_025022777.1">
    <property type="nucleotide sequence ID" value="NZ_AZGD01000037.1"/>
</dbReference>
<feature type="transmembrane region" description="Helical" evidence="1">
    <location>
        <begin position="182"/>
        <end position="202"/>
    </location>
</feature>
<dbReference type="InterPro" id="IPR008523">
    <property type="entry name" value="DUF805"/>
</dbReference>
<evidence type="ECO:0008006" key="4">
    <source>
        <dbReference type="Google" id="ProtNLM"/>
    </source>
</evidence>
<protein>
    <recommendedName>
        <fullName evidence="4">DZANK-type domain-containing protein</fullName>
    </recommendedName>
</protein>
<dbReference type="AlphaFoldDB" id="A0A0R1WPX6"/>
<gene>
    <name evidence="2" type="ORF">FC40_GL001532</name>
</gene>
<keyword evidence="1" id="KW-0472">Membrane</keyword>